<gene>
    <name evidence="3" type="ORF">Agub_g16032</name>
</gene>
<accession>A0AAD3HUL8</accession>
<organism evidence="3 4">
    <name type="scientific">Astrephomene gubernaculifera</name>
    <dbReference type="NCBI Taxonomy" id="47775"/>
    <lineage>
        <taxon>Eukaryota</taxon>
        <taxon>Viridiplantae</taxon>
        <taxon>Chlorophyta</taxon>
        <taxon>core chlorophytes</taxon>
        <taxon>Chlorophyceae</taxon>
        <taxon>CS clade</taxon>
        <taxon>Chlamydomonadales</taxon>
        <taxon>Astrephomenaceae</taxon>
        <taxon>Astrephomene</taxon>
    </lineage>
</organism>
<proteinExistence type="predicted"/>
<evidence type="ECO:0000256" key="1">
    <source>
        <dbReference type="SAM" id="Coils"/>
    </source>
</evidence>
<keyword evidence="4" id="KW-1185">Reference proteome</keyword>
<feature type="coiled-coil region" evidence="1">
    <location>
        <begin position="327"/>
        <end position="362"/>
    </location>
</feature>
<sequence length="406" mass="45039">MAAPLLDPLLAKMQQTKLTAARAAGVLRAAFPAERATENNIAVQLPRRDVPTYVLPNNKAQPWELLPMKAAAMAEYPNFFNNSCTFFGSMKRDIVNGLPFCLLRPSRLAIDLSKVVRNLGIVDGFEVVQRRRKLGQHDFVWTSDQPEPDHIYDVALFKQRLIRLHLRTDLYSLNATSGSCAATPLPPSAQLAPAFGLLPLSVKNVSKASQPVLMYPRQLEQARERLPAGVFVCYHHELGLITDAVAELYDVPALVAAHVGLPLSQVVQIRGALRLKAKEEAGRPLRQVTPLKSWNMVEAVRRRMVDRLAVAEQPAEVEAEAAAEAVEGSLQARMQELRDAARQEQQQANKQLSAALSSAQELEDGLLAWRVLRSGVLRQGGAGAAGEQQQQQPQRQQEGEQRRRWR</sequence>
<keyword evidence="1" id="KW-0175">Coiled coil</keyword>
<reference evidence="3 4" key="1">
    <citation type="journal article" date="2021" name="Sci. Rep.">
        <title>Genome sequencing of the multicellular alga Astrephomene provides insights into convergent evolution of germ-soma differentiation.</title>
        <authorList>
            <person name="Yamashita S."/>
            <person name="Yamamoto K."/>
            <person name="Matsuzaki R."/>
            <person name="Suzuki S."/>
            <person name="Yamaguchi H."/>
            <person name="Hirooka S."/>
            <person name="Minakuchi Y."/>
            <person name="Miyagishima S."/>
            <person name="Kawachi M."/>
            <person name="Toyoda A."/>
            <person name="Nozaki H."/>
        </authorList>
    </citation>
    <scope>NUCLEOTIDE SEQUENCE [LARGE SCALE GENOMIC DNA]</scope>
    <source>
        <strain evidence="3 4">NIES-4017</strain>
    </source>
</reference>
<feature type="region of interest" description="Disordered" evidence="2">
    <location>
        <begin position="380"/>
        <end position="406"/>
    </location>
</feature>
<dbReference type="EMBL" id="BMAR01000117">
    <property type="protein sequence ID" value="GFR53255.1"/>
    <property type="molecule type" value="Genomic_DNA"/>
</dbReference>
<evidence type="ECO:0000313" key="3">
    <source>
        <dbReference type="EMBL" id="GFR53255.1"/>
    </source>
</evidence>
<evidence type="ECO:0000256" key="2">
    <source>
        <dbReference type="SAM" id="MobiDB-lite"/>
    </source>
</evidence>
<feature type="compositionally biased region" description="Low complexity" evidence="2">
    <location>
        <begin position="385"/>
        <end position="396"/>
    </location>
</feature>
<name>A0AAD3HUL8_9CHLO</name>
<protein>
    <submittedName>
        <fullName evidence="3">Uncharacterized protein</fullName>
    </submittedName>
</protein>
<comment type="caution">
    <text evidence="3">The sequence shown here is derived from an EMBL/GenBank/DDBJ whole genome shotgun (WGS) entry which is preliminary data.</text>
</comment>
<evidence type="ECO:0000313" key="4">
    <source>
        <dbReference type="Proteomes" id="UP001054857"/>
    </source>
</evidence>
<dbReference type="AlphaFoldDB" id="A0AAD3HUL8"/>
<dbReference type="Proteomes" id="UP001054857">
    <property type="component" value="Unassembled WGS sequence"/>
</dbReference>
<feature type="compositionally biased region" description="Basic and acidic residues" evidence="2">
    <location>
        <begin position="397"/>
        <end position="406"/>
    </location>
</feature>